<evidence type="ECO:0000313" key="8">
    <source>
        <dbReference type="EMBL" id="AMY11619.1"/>
    </source>
</evidence>
<dbReference type="OrthoDB" id="9811714at2"/>
<dbReference type="Gene3D" id="2.40.50.140">
    <property type="entry name" value="Nucleic acid-binding proteins"/>
    <property type="match status" value="1"/>
</dbReference>
<dbReference type="GO" id="GO:0003735">
    <property type="term" value="F:structural constituent of ribosome"/>
    <property type="evidence" value="ECO:0007669"/>
    <property type="project" value="UniProtKB-UniRule"/>
</dbReference>
<gene>
    <name evidence="6 8" type="primary">rpsQ</name>
    <name evidence="8" type="ORF">LuPra_04870</name>
</gene>
<dbReference type="InterPro" id="IPR000266">
    <property type="entry name" value="Ribosomal_uS17"/>
</dbReference>
<dbReference type="InterPro" id="IPR019984">
    <property type="entry name" value="Ribosomal_uS17_bact/chlr"/>
</dbReference>
<reference evidence="9" key="2">
    <citation type="submission" date="2016-04" db="EMBL/GenBank/DDBJ databases">
        <title>First Complete Genome Sequence of a Subdivision 6 Acidobacterium.</title>
        <authorList>
            <person name="Huang S."/>
            <person name="Vieira S."/>
            <person name="Bunk B."/>
            <person name="Riedel T."/>
            <person name="Sproeer C."/>
            <person name="Overmann J."/>
        </authorList>
    </citation>
    <scope>NUCLEOTIDE SEQUENCE [LARGE SCALE GENOMIC DNA]</scope>
    <source>
        <strain evidence="9">DSM 100886 HEG_-6_39</strain>
    </source>
</reference>
<keyword evidence="5 6" id="KW-0687">Ribonucleoprotein</keyword>
<comment type="subunit">
    <text evidence="6">Part of the 30S ribosomal subunit.</text>
</comment>
<evidence type="ECO:0000256" key="5">
    <source>
        <dbReference type="ARBA" id="ARBA00023274"/>
    </source>
</evidence>
<dbReference type="PANTHER" id="PTHR10744:SF1">
    <property type="entry name" value="SMALL RIBOSOMAL SUBUNIT PROTEIN US17M"/>
    <property type="match status" value="1"/>
</dbReference>
<keyword evidence="4 6" id="KW-0689">Ribosomal protein</keyword>
<evidence type="ECO:0000256" key="6">
    <source>
        <dbReference type="HAMAP-Rule" id="MF_01345"/>
    </source>
</evidence>
<comment type="function">
    <text evidence="6">One of the primary rRNA binding proteins, it binds specifically to the 5'-end of 16S ribosomal RNA.</text>
</comment>
<reference evidence="8 9" key="1">
    <citation type="journal article" date="2016" name="Genome Announc.">
        <title>First Complete Genome Sequence of a Subdivision 6 Acidobacterium Strain.</title>
        <authorList>
            <person name="Huang S."/>
            <person name="Vieira S."/>
            <person name="Bunk B."/>
            <person name="Riedel T."/>
            <person name="Sproer C."/>
            <person name="Overmann J."/>
        </authorList>
    </citation>
    <scope>NUCLEOTIDE SEQUENCE [LARGE SCALE GENOMIC DNA]</scope>
    <source>
        <strain evidence="9">DSM 100886 HEG_-6_39</strain>
    </source>
</reference>
<comment type="similarity">
    <text evidence="1 6 7">Belongs to the universal ribosomal protein uS17 family.</text>
</comment>
<evidence type="ECO:0000256" key="1">
    <source>
        <dbReference type="ARBA" id="ARBA00010254"/>
    </source>
</evidence>
<keyword evidence="2 6" id="KW-0699">rRNA-binding</keyword>
<evidence type="ECO:0000256" key="4">
    <source>
        <dbReference type="ARBA" id="ARBA00022980"/>
    </source>
</evidence>
<dbReference type="NCBIfam" id="TIGR03635">
    <property type="entry name" value="uS17_bact"/>
    <property type="match status" value="1"/>
</dbReference>
<dbReference type="NCBIfam" id="NF004123">
    <property type="entry name" value="PRK05610.1"/>
    <property type="match status" value="1"/>
</dbReference>
<dbReference type="EMBL" id="CP015136">
    <property type="protein sequence ID" value="AMY11619.1"/>
    <property type="molecule type" value="Genomic_DNA"/>
</dbReference>
<dbReference type="Proteomes" id="UP000076079">
    <property type="component" value="Chromosome"/>
</dbReference>
<organism evidence="8 9">
    <name type="scientific">Luteitalea pratensis</name>
    <dbReference type="NCBI Taxonomy" id="1855912"/>
    <lineage>
        <taxon>Bacteria</taxon>
        <taxon>Pseudomonadati</taxon>
        <taxon>Acidobacteriota</taxon>
        <taxon>Vicinamibacteria</taxon>
        <taxon>Vicinamibacterales</taxon>
        <taxon>Vicinamibacteraceae</taxon>
        <taxon>Luteitalea</taxon>
    </lineage>
</organism>
<dbReference type="PROSITE" id="PS00056">
    <property type="entry name" value="RIBOSOMAL_S17"/>
    <property type="match status" value="1"/>
</dbReference>
<dbReference type="GO" id="GO:0006412">
    <property type="term" value="P:translation"/>
    <property type="evidence" value="ECO:0007669"/>
    <property type="project" value="UniProtKB-UniRule"/>
</dbReference>
<dbReference type="Pfam" id="PF00366">
    <property type="entry name" value="Ribosomal_S17"/>
    <property type="match status" value="1"/>
</dbReference>
<dbReference type="InterPro" id="IPR019979">
    <property type="entry name" value="Ribosomal_uS17_CS"/>
</dbReference>
<keyword evidence="9" id="KW-1185">Reference proteome</keyword>
<dbReference type="KEGG" id="abac:LuPra_04870"/>
<dbReference type="GO" id="GO:0019843">
    <property type="term" value="F:rRNA binding"/>
    <property type="evidence" value="ECO:0007669"/>
    <property type="project" value="UniProtKB-UniRule"/>
</dbReference>
<evidence type="ECO:0000313" key="9">
    <source>
        <dbReference type="Proteomes" id="UP000076079"/>
    </source>
</evidence>
<evidence type="ECO:0000256" key="3">
    <source>
        <dbReference type="ARBA" id="ARBA00022884"/>
    </source>
</evidence>
<dbReference type="InterPro" id="IPR012340">
    <property type="entry name" value="NA-bd_OB-fold"/>
</dbReference>
<dbReference type="STRING" id="1855912.LuPra_04870"/>
<name>A0A143PV09_LUTPR</name>
<dbReference type="AlphaFoldDB" id="A0A143PV09"/>
<dbReference type="PRINTS" id="PR00973">
    <property type="entry name" value="RIBOSOMALS17"/>
</dbReference>
<dbReference type="PANTHER" id="PTHR10744">
    <property type="entry name" value="40S RIBOSOMAL PROTEIN S11 FAMILY MEMBER"/>
    <property type="match status" value="1"/>
</dbReference>
<dbReference type="PATRIC" id="fig|1813736.3.peg.5128"/>
<sequence length="84" mass="9335">MAAKAEIVGRVVSDKMDKGVVVAVTRQVRHDVYGKGQRKTSRFMAHDEANTAKVGDTVAIVESRPLSRRKRFAVSRIVERAKVI</sequence>
<dbReference type="SUPFAM" id="SSF50249">
    <property type="entry name" value="Nucleic acid-binding proteins"/>
    <property type="match status" value="1"/>
</dbReference>
<dbReference type="GO" id="GO:0022627">
    <property type="term" value="C:cytosolic small ribosomal subunit"/>
    <property type="evidence" value="ECO:0007669"/>
    <property type="project" value="UniProtKB-UniRule"/>
</dbReference>
<dbReference type="HAMAP" id="MF_01345_B">
    <property type="entry name" value="Ribosomal_uS17_B"/>
    <property type="match status" value="1"/>
</dbReference>
<dbReference type="CDD" id="cd00364">
    <property type="entry name" value="Ribosomal_uS17"/>
    <property type="match status" value="1"/>
</dbReference>
<keyword evidence="3 6" id="KW-0694">RNA-binding</keyword>
<evidence type="ECO:0000256" key="2">
    <source>
        <dbReference type="ARBA" id="ARBA00022730"/>
    </source>
</evidence>
<accession>A0A143PV09</accession>
<dbReference type="RefSeq" id="WP_110173154.1">
    <property type="nucleotide sequence ID" value="NZ_CP015136.1"/>
</dbReference>
<protein>
    <recommendedName>
        <fullName evidence="6">Small ribosomal subunit protein uS17</fullName>
    </recommendedName>
</protein>
<proteinExistence type="inferred from homology"/>
<evidence type="ECO:0000256" key="7">
    <source>
        <dbReference type="RuleBase" id="RU003872"/>
    </source>
</evidence>